<gene>
    <name evidence="1" type="ORF">BDR25DRAFT_354288</name>
</gene>
<dbReference type="Proteomes" id="UP000799755">
    <property type="component" value="Unassembled WGS sequence"/>
</dbReference>
<reference evidence="1" key="1">
    <citation type="journal article" date="2020" name="Stud. Mycol.">
        <title>101 Dothideomycetes genomes: a test case for predicting lifestyles and emergence of pathogens.</title>
        <authorList>
            <person name="Haridas S."/>
            <person name="Albert R."/>
            <person name="Binder M."/>
            <person name="Bloem J."/>
            <person name="Labutti K."/>
            <person name="Salamov A."/>
            <person name="Andreopoulos B."/>
            <person name="Baker S."/>
            <person name="Barry K."/>
            <person name="Bills G."/>
            <person name="Bluhm B."/>
            <person name="Cannon C."/>
            <person name="Castanera R."/>
            <person name="Culley D."/>
            <person name="Daum C."/>
            <person name="Ezra D."/>
            <person name="Gonzalez J."/>
            <person name="Henrissat B."/>
            <person name="Kuo A."/>
            <person name="Liang C."/>
            <person name="Lipzen A."/>
            <person name="Lutzoni F."/>
            <person name="Magnuson J."/>
            <person name="Mondo S."/>
            <person name="Nolan M."/>
            <person name="Ohm R."/>
            <person name="Pangilinan J."/>
            <person name="Park H.-J."/>
            <person name="Ramirez L."/>
            <person name="Alfaro M."/>
            <person name="Sun H."/>
            <person name="Tritt A."/>
            <person name="Yoshinaga Y."/>
            <person name="Zwiers L.-H."/>
            <person name="Turgeon B."/>
            <person name="Goodwin S."/>
            <person name="Spatafora J."/>
            <person name="Crous P."/>
            <person name="Grigoriev I."/>
        </authorList>
    </citation>
    <scope>NUCLEOTIDE SEQUENCE</scope>
    <source>
        <strain evidence="1">ATCC 200398</strain>
    </source>
</reference>
<accession>A0ACB6QZ26</accession>
<protein>
    <submittedName>
        <fullName evidence="1">Uncharacterized protein</fullName>
    </submittedName>
</protein>
<keyword evidence="2" id="KW-1185">Reference proteome</keyword>
<comment type="caution">
    <text evidence="1">The sequence shown here is derived from an EMBL/GenBank/DDBJ whole genome shotgun (WGS) entry which is preliminary data.</text>
</comment>
<sequence>MAWPGYNITRQKLGAVLTAPPDSKTSRLLQYHNLSVNEELRKASRPLIVVSYSDIFKASSHEVQAPYFCGCCRAVLETVHCSTYRGAPEHVLPFELTILGAGFTTGAFLVGLILEQSYPEKQSKRSSIQPGTKFNESKLTAAFWRVAGLKSIRDDRIACDESLKDAGIPMRIDVYLGSARSIWPFSPYLSMSKATVDIGLDAEREGGLGGGSEEDVDSHHADSDGGDVADHQDAGHANSEACAATCDFDGISLGAIKPPLGPHWLMPNSPRAMSFSNFSKLGSRTWANQLRRETRRVPCTYPPYCMIRWTDLQAPVHLHSQQPTVL</sequence>
<evidence type="ECO:0000313" key="2">
    <source>
        <dbReference type="Proteomes" id="UP000799755"/>
    </source>
</evidence>
<evidence type="ECO:0000313" key="1">
    <source>
        <dbReference type="EMBL" id="KAF2471790.1"/>
    </source>
</evidence>
<organism evidence="1 2">
    <name type="scientific">Lindgomyces ingoldianus</name>
    <dbReference type="NCBI Taxonomy" id="673940"/>
    <lineage>
        <taxon>Eukaryota</taxon>
        <taxon>Fungi</taxon>
        <taxon>Dikarya</taxon>
        <taxon>Ascomycota</taxon>
        <taxon>Pezizomycotina</taxon>
        <taxon>Dothideomycetes</taxon>
        <taxon>Pleosporomycetidae</taxon>
        <taxon>Pleosporales</taxon>
        <taxon>Lindgomycetaceae</taxon>
        <taxon>Lindgomyces</taxon>
    </lineage>
</organism>
<dbReference type="EMBL" id="MU003504">
    <property type="protein sequence ID" value="KAF2471790.1"/>
    <property type="molecule type" value="Genomic_DNA"/>
</dbReference>
<proteinExistence type="predicted"/>
<name>A0ACB6QZ26_9PLEO</name>